<reference evidence="2" key="1">
    <citation type="submission" date="2016-10" db="EMBL/GenBank/DDBJ databases">
        <authorList>
            <person name="Varghese N."/>
            <person name="Submissions S."/>
        </authorList>
    </citation>
    <scope>NUCLEOTIDE SEQUENCE [LARGE SCALE GENOMIC DNA]</scope>
    <source>
        <strain evidence="2">DSM 27839</strain>
    </source>
</reference>
<protein>
    <submittedName>
        <fullName evidence="1">Uncharacterized protein</fullName>
    </submittedName>
</protein>
<organism evidence="1 2">
    <name type="scientific">Ruegeria halocynthiae</name>
    <dbReference type="NCBI Taxonomy" id="985054"/>
    <lineage>
        <taxon>Bacteria</taxon>
        <taxon>Pseudomonadati</taxon>
        <taxon>Pseudomonadota</taxon>
        <taxon>Alphaproteobacteria</taxon>
        <taxon>Rhodobacterales</taxon>
        <taxon>Roseobacteraceae</taxon>
        <taxon>Ruegeria</taxon>
    </lineage>
</organism>
<evidence type="ECO:0000313" key="2">
    <source>
        <dbReference type="Proteomes" id="UP000183400"/>
    </source>
</evidence>
<keyword evidence="2" id="KW-1185">Reference proteome</keyword>
<dbReference type="RefSeq" id="WP_176797710.1">
    <property type="nucleotide sequence ID" value="NZ_FNNP01000005.1"/>
</dbReference>
<gene>
    <name evidence="1" type="ORF">SAMN05444358_105166</name>
</gene>
<dbReference type="EMBL" id="FNNP01000005">
    <property type="protein sequence ID" value="SDX40675.1"/>
    <property type="molecule type" value="Genomic_DNA"/>
</dbReference>
<proteinExistence type="predicted"/>
<sequence>MIGLVDIVKERAGPEPDKGAIIDPPCEDSPITFTEEILTEQFSKAI</sequence>
<dbReference type="AlphaFoldDB" id="A0A1H3BFV8"/>
<dbReference type="Proteomes" id="UP000183400">
    <property type="component" value="Unassembled WGS sequence"/>
</dbReference>
<accession>A0A1H3BFV8</accession>
<name>A0A1H3BFV8_9RHOB</name>
<evidence type="ECO:0000313" key="1">
    <source>
        <dbReference type="EMBL" id="SDX40675.1"/>
    </source>
</evidence>